<dbReference type="CDD" id="cd00567">
    <property type="entry name" value="ACAD"/>
    <property type="match status" value="1"/>
</dbReference>
<dbReference type="InterPro" id="IPR009100">
    <property type="entry name" value="AcylCoA_DH/oxidase_NM_dom_sf"/>
</dbReference>
<proteinExistence type="inferred from homology"/>
<dbReference type="PANTHER" id="PTHR43884">
    <property type="entry name" value="ACYL-COA DEHYDROGENASE"/>
    <property type="match status" value="1"/>
</dbReference>
<dbReference type="EMBL" id="FNKO01000001">
    <property type="protein sequence ID" value="SDQ21764.1"/>
    <property type="molecule type" value="Genomic_DNA"/>
</dbReference>
<dbReference type="Gene3D" id="1.20.140.10">
    <property type="entry name" value="Butyryl-CoA Dehydrogenase, subunit A, domain 3"/>
    <property type="match status" value="1"/>
</dbReference>
<protein>
    <submittedName>
        <fullName evidence="9">Acyl-CoA dehydrogenase, N-terminal domain</fullName>
    </submittedName>
</protein>
<dbReference type="PIRSF" id="PIRSF016578">
    <property type="entry name" value="HsaA"/>
    <property type="match status" value="1"/>
</dbReference>
<dbReference type="InterPro" id="IPR006091">
    <property type="entry name" value="Acyl-CoA_Oxase/DH_mid-dom"/>
</dbReference>
<dbReference type="GO" id="GO:0003995">
    <property type="term" value="F:acyl-CoA dehydrogenase activity"/>
    <property type="evidence" value="ECO:0007669"/>
    <property type="project" value="TreeGrafter"/>
</dbReference>
<dbReference type="InterPro" id="IPR013786">
    <property type="entry name" value="AcylCoA_DH/ox_N"/>
</dbReference>
<evidence type="ECO:0000313" key="10">
    <source>
        <dbReference type="Proteomes" id="UP000199301"/>
    </source>
</evidence>
<dbReference type="InterPro" id="IPR009075">
    <property type="entry name" value="AcylCo_DH/oxidase_C"/>
</dbReference>
<comment type="similarity">
    <text evidence="2 5">Belongs to the acyl-CoA dehydrogenase family.</text>
</comment>
<dbReference type="Pfam" id="PF02770">
    <property type="entry name" value="Acyl-CoA_dh_M"/>
    <property type="match status" value="1"/>
</dbReference>
<feature type="domain" description="Acyl-CoA oxidase/dehydrogenase middle" evidence="7">
    <location>
        <begin position="127"/>
        <end position="227"/>
    </location>
</feature>
<evidence type="ECO:0000256" key="2">
    <source>
        <dbReference type="ARBA" id="ARBA00009347"/>
    </source>
</evidence>
<accession>A0A1H0Z307</accession>
<dbReference type="Pfam" id="PF02771">
    <property type="entry name" value="Acyl-CoA_dh_N"/>
    <property type="match status" value="1"/>
</dbReference>
<dbReference type="STRING" id="995062.SAMN04489718_0813"/>
<dbReference type="GO" id="GO:0050660">
    <property type="term" value="F:flavin adenine dinucleotide binding"/>
    <property type="evidence" value="ECO:0007669"/>
    <property type="project" value="InterPro"/>
</dbReference>
<name>A0A1H0Z307_9ACTN</name>
<reference evidence="10" key="1">
    <citation type="submission" date="2016-10" db="EMBL/GenBank/DDBJ databases">
        <authorList>
            <person name="Varghese N."/>
            <person name="Submissions S."/>
        </authorList>
    </citation>
    <scope>NUCLEOTIDE SEQUENCE [LARGE SCALE GENOMIC DNA]</scope>
    <source>
        <strain evidence="10">DSM 45459</strain>
    </source>
</reference>
<evidence type="ECO:0000256" key="1">
    <source>
        <dbReference type="ARBA" id="ARBA00001974"/>
    </source>
</evidence>
<evidence type="ECO:0000256" key="4">
    <source>
        <dbReference type="ARBA" id="ARBA00022827"/>
    </source>
</evidence>
<evidence type="ECO:0000259" key="7">
    <source>
        <dbReference type="Pfam" id="PF02770"/>
    </source>
</evidence>
<gene>
    <name evidence="9" type="ORF">SAMN04489718_0813</name>
</gene>
<dbReference type="SUPFAM" id="SSF56645">
    <property type="entry name" value="Acyl-CoA dehydrogenase NM domain-like"/>
    <property type="match status" value="1"/>
</dbReference>
<dbReference type="Gene3D" id="2.40.110.10">
    <property type="entry name" value="Butyryl-CoA Dehydrogenase, subunit A, domain 2"/>
    <property type="match status" value="1"/>
</dbReference>
<keyword evidence="5" id="KW-0560">Oxidoreductase</keyword>
<dbReference type="InterPro" id="IPR046373">
    <property type="entry name" value="Acyl-CoA_Oxase/DH_mid-dom_sf"/>
</dbReference>
<dbReference type="Proteomes" id="UP000199301">
    <property type="component" value="Unassembled WGS sequence"/>
</dbReference>
<evidence type="ECO:0000259" key="8">
    <source>
        <dbReference type="Pfam" id="PF02771"/>
    </source>
</evidence>
<evidence type="ECO:0000313" key="9">
    <source>
        <dbReference type="EMBL" id="SDQ21764.1"/>
    </source>
</evidence>
<organism evidence="9 10">
    <name type="scientific">Actinopolyspora saharensis</name>
    <dbReference type="NCBI Taxonomy" id="995062"/>
    <lineage>
        <taxon>Bacteria</taxon>
        <taxon>Bacillati</taxon>
        <taxon>Actinomycetota</taxon>
        <taxon>Actinomycetes</taxon>
        <taxon>Actinopolysporales</taxon>
        <taxon>Actinopolysporaceae</taxon>
        <taxon>Actinopolyspora</taxon>
    </lineage>
</organism>
<comment type="cofactor">
    <cofactor evidence="1 5">
        <name>FAD</name>
        <dbReference type="ChEBI" id="CHEBI:57692"/>
    </cofactor>
</comment>
<keyword evidence="3 5" id="KW-0285">Flavoprotein</keyword>
<dbReference type="SUPFAM" id="SSF47203">
    <property type="entry name" value="Acyl-CoA dehydrogenase C-terminal domain-like"/>
    <property type="match status" value="1"/>
</dbReference>
<keyword evidence="4 5" id="KW-0274">FAD</keyword>
<feature type="domain" description="Acyl-CoA dehydrogenase/oxidase C-terminal" evidence="6">
    <location>
        <begin position="254"/>
        <end position="377"/>
    </location>
</feature>
<dbReference type="InterPro" id="IPR037069">
    <property type="entry name" value="AcylCoA_DH/ox_N_sf"/>
</dbReference>
<feature type="domain" description="Acyl-CoA dehydrogenase/oxidase N-terminal" evidence="8">
    <location>
        <begin position="37"/>
        <end position="121"/>
    </location>
</feature>
<keyword evidence="10" id="KW-1185">Reference proteome</keyword>
<dbReference type="RefSeq" id="WP_207630374.1">
    <property type="nucleotide sequence ID" value="NZ_FNKO01000001.1"/>
</dbReference>
<dbReference type="AlphaFoldDB" id="A0A1H0Z307"/>
<sequence length="382" mass="40473">MSVTELDVHIDEAFAREHPTGREELLRLLAERSSASDLRGSPDTEVLTALRESDVVGLVVPKRFGGSGSDFLELNRTIAQLAYYDPSVAIIAFQHLAVCARIVERGTRRQQEKLLPELASGHMLAASAWSESGAGADKKNLSTVAEESSDGSWSVSGGKAFTTGAGLADVYLVLAQSTDVRDLDSSYGAHGQSFFLIPADNPGIRPDTGLDLVGMRSSATGFVQLHECVLPGDALLGPRDEAGSIIAEVKRSGATLGAVSLGIAESACDLVQEFARNKGVLGHQAQRHRLVELRARVEAARGLVERAGAGTSGAPGNTTLYSKIFAAETSEEVVQALARMLGSTGYVSTNPINRMQRDARAVALMGPTNDLSRELVSTSWTV</sequence>
<dbReference type="Pfam" id="PF00441">
    <property type="entry name" value="Acyl-CoA_dh_1"/>
    <property type="match status" value="1"/>
</dbReference>
<evidence type="ECO:0000256" key="3">
    <source>
        <dbReference type="ARBA" id="ARBA00022630"/>
    </source>
</evidence>
<dbReference type="Gene3D" id="1.10.540.10">
    <property type="entry name" value="Acyl-CoA dehydrogenase/oxidase, N-terminal domain"/>
    <property type="match status" value="1"/>
</dbReference>
<evidence type="ECO:0000256" key="5">
    <source>
        <dbReference type="RuleBase" id="RU362125"/>
    </source>
</evidence>
<dbReference type="InterPro" id="IPR036250">
    <property type="entry name" value="AcylCo_DH-like_C"/>
</dbReference>
<dbReference type="PANTHER" id="PTHR43884:SF12">
    <property type="entry name" value="ISOVALERYL-COA DEHYDROGENASE, MITOCHONDRIAL-RELATED"/>
    <property type="match status" value="1"/>
</dbReference>
<evidence type="ECO:0000259" key="6">
    <source>
        <dbReference type="Pfam" id="PF00441"/>
    </source>
</evidence>